<protein>
    <submittedName>
        <fullName evidence="1">Ketose-bisphosphate aldolase, class-II</fullName>
    </submittedName>
</protein>
<dbReference type="EMBL" id="CM051396">
    <property type="protein sequence ID" value="KAJ4723148.1"/>
    <property type="molecule type" value="Genomic_DNA"/>
</dbReference>
<comment type="caution">
    <text evidence="1">The sequence shown here is derived from an EMBL/GenBank/DDBJ whole genome shotgun (WGS) entry which is preliminary data.</text>
</comment>
<name>A0ACC1YJ57_MELAZ</name>
<organism evidence="1 2">
    <name type="scientific">Melia azedarach</name>
    <name type="common">Chinaberry tree</name>
    <dbReference type="NCBI Taxonomy" id="155640"/>
    <lineage>
        <taxon>Eukaryota</taxon>
        <taxon>Viridiplantae</taxon>
        <taxon>Streptophyta</taxon>
        <taxon>Embryophyta</taxon>
        <taxon>Tracheophyta</taxon>
        <taxon>Spermatophyta</taxon>
        <taxon>Magnoliopsida</taxon>
        <taxon>eudicotyledons</taxon>
        <taxon>Gunneridae</taxon>
        <taxon>Pentapetalae</taxon>
        <taxon>rosids</taxon>
        <taxon>malvids</taxon>
        <taxon>Sapindales</taxon>
        <taxon>Meliaceae</taxon>
        <taxon>Melia</taxon>
    </lineage>
</organism>
<dbReference type="Proteomes" id="UP001164539">
    <property type="component" value="Chromosome 3"/>
</dbReference>
<evidence type="ECO:0000313" key="1">
    <source>
        <dbReference type="EMBL" id="KAJ4723148.1"/>
    </source>
</evidence>
<evidence type="ECO:0000313" key="2">
    <source>
        <dbReference type="Proteomes" id="UP001164539"/>
    </source>
</evidence>
<accession>A0ACC1YJ57</accession>
<gene>
    <name evidence="1" type="ORF">OWV82_006557</name>
</gene>
<keyword evidence="2" id="KW-1185">Reference proteome</keyword>
<reference evidence="1 2" key="1">
    <citation type="journal article" date="2023" name="Science">
        <title>Complex scaffold remodeling in plant triterpene biosynthesis.</title>
        <authorList>
            <person name="De La Pena R."/>
            <person name="Hodgson H."/>
            <person name="Liu J.C."/>
            <person name="Stephenson M.J."/>
            <person name="Martin A.C."/>
            <person name="Owen C."/>
            <person name="Harkess A."/>
            <person name="Leebens-Mack J."/>
            <person name="Jimenez L.E."/>
            <person name="Osbourn A."/>
            <person name="Sattely E.S."/>
        </authorList>
    </citation>
    <scope>NUCLEOTIDE SEQUENCE [LARGE SCALE GENOMIC DNA]</scope>
    <source>
        <strain evidence="2">cv. JPN11</strain>
        <tissue evidence="1">Leaf</tissue>
    </source>
</reference>
<sequence>MLLEHIFNVYNMEGVEGVVVAAEEECRPVILQGKEFIDETGIDALAVCMGHVRGKYPSSGPNFGLDLLEARVASLVLKERRVPVPGALWSF</sequence>
<proteinExistence type="predicted"/>